<reference evidence="6 7" key="1">
    <citation type="journal article" date="2019" name="Int. J. Syst. Evol. Microbiol.">
        <title>The Global Catalogue of Microorganisms (GCM) 10K type strain sequencing project: providing services to taxonomists for standard genome sequencing and annotation.</title>
        <authorList>
            <consortium name="The Broad Institute Genomics Platform"/>
            <consortium name="The Broad Institute Genome Sequencing Center for Infectious Disease"/>
            <person name="Wu L."/>
            <person name="Ma J."/>
        </authorList>
    </citation>
    <scope>NUCLEOTIDE SEQUENCE [LARGE SCALE GENOMIC DNA]</scope>
    <source>
        <strain evidence="6 7">CGMCC 1.10593</strain>
    </source>
</reference>
<dbReference type="InterPro" id="IPR002020">
    <property type="entry name" value="Citrate_synthase"/>
</dbReference>
<dbReference type="Proteomes" id="UP001597052">
    <property type="component" value="Unassembled WGS sequence"/>
</dbReference>
<dbReference type="CDD" id="cd06109">
    <property type="entry name" value="BsCS-I_like"/>
    <property type="match status" value="1"/>
</dbReference>
<dbReference type="InterPro" id="IPR036969">
    <property type="entry name" value="Citrate_synthase_sf"/>
</dbReference>
<keyword evidence="7" id="KW-1185">Reference proteome</keyword>
<dbReference type="PIRSF" id="PIRSF001369">
    <property type="entry name" value="Citrate_synth"/>
    <property type="match status" value="1"/>
</dbReference>
<dbReference type="InterPro" id="IPR016142">
    <property type="entry name" value="Citrate_synth-like_lrg_a-sub"/>
</dbReference>
<dbReference type="PRINTS" id="PR00143">
    <property type="entry name" value="CITRTSNTHASE"/>
</dbReference>
<proteinExistence type="inferred from homology"/>
<comment type="caution">
    <text evidence="6">The sequence shown here is derived from an EMBL/GenBank/DDBJ whole genome shotgun (WGS) entry which is preliminary data.</text>
</comment>
<name>A0ABD6D918_9EURY</name>
<gene>
    <name evidence="6" type="ORF">ACFSBW_12975</name>
</gene>
<evidence type="ECO:0000256" key="1">
    <source>
        <dbReference type="ARBA" id="ARBA00010566"/>
    </source>
</evidence>
<dbReference type="NCBIfam" id="NF009005">
    <property type="entry name" value="PRK12350.1"/>
    <property type="match status" value="1"/>
</dbReference>
<evidence type="ECO:0000256" key="5">
    <source>
        <dbReference type="RuleBase" id="RU000441"/>
    </source>
</evidence>
<organism evidence="6 7">
    <name type="scientific">Halohasta litorea</name>
    <dbReference type="NCBI Taxonomy" id="869891"/>
    <lineage>
        <taxon>Archaea</taxon>
        <taxon>Methanobacteriati</taxon>
        <taxon>Methanobacteriota</taxon>
        <taxon>Stenosarchaea group</taxon>
        <taxon>Halobacteria</taxon>
        <taxon>Halobacteriales</taxon>
        <taxon>Haloferacaceae</taxon>
        <taxon>Halohasta</taxon>
    </lineage>
</organism>
<dbReference type="GO" id="GO:0036440">
    <property type="term" value="F:citrate synthase activity"/>
    <property type="evidence" value="ECO:0007669"/>
    <property type="project" value="UniProtKB-EC"/>
</dbReference>
<evidence type="ECO:0000256" key="3">
    <source>
        <dbReference type="PIRNR" id="PIRNR001369"/>
    </source>
</evidence>
<dbReference type="Gene3D" id="1.10.580.10">
    <property type="entry name" value="Citrate Synthase, domain 1"/>
    <property type="match status" value="1"/>
</dbReference>
<dbReference type="PANTHER" id="PTHR11739">
    <property type="entry name" value="CITRATE SYNTHASE"/>
    <property type="match status" value="1"/>
</dbReference>
<evidence type="ECO:0000313" key="7">
    <source>
        <dbReference type="Proteomes" id="UP001597052"/>
    </source>
</evidence>
<dbReference type="PANTHER" id="PTHR11739:SF23">
    <property type="entry name" value="CITRATE SYNTHASE 2-RELATED"/>
    <property type="match status" value="1"/>
</dbReference>
<feature type="active site" evidence="4">
    <location>
        <position position="256"/>
    </location>
</feature>
<evidence type="ECO:0000256" key="2">
    <source>
        <dbReference type="ARBA" id="ARBA00022679"/>
    </source>
</evidence>
<dbReference type="Pfam" id="PF00285">
    <property type="entry name" value="Citrate_synt"/>
    <property type="match status" value="1"/>
</dbReference>
<accession>A0ABD6D918</accession>
<comment type="similarity">
    <text evidence="1 3 5">Belongs to the citrate synthase family.</text>
</comment>
<dbReference type="EC" id="2.3.3.16" evidence="3"/>
<protein>
    <recommendedName>
        <fullName evidence="3 5">Citrate synthase</fullName>
        <ecNumber evidence="3">2.3.3.16</ecNumber>
    </recommendedName>
</protein>
<sequence>MSDEEIHRGLEDIVVGETNLSYIDGQQGELVIGGYPLSELATNATFEETLFLLYNDDLPTEAELEDFSSELAQYRSVPEGTMDVVRAAAVAESSPMDTLRMATASLSLDMDGEEPHRDTLVLVSRLPTIVAAYWRLRDGDEPVAPREDLSHAANYLYMLTGEEPDPAEVRGLETYLNTVVDHGFNASTFTGRTIVSTDSDLYSAVTGAIGALKGPLHGGAPGPVLDMLLEIQASGDVEGYIRETLESGERLMGFGHRVYEVRDPRAEVLSTAAETFYEAGGDSAFFELAMAVEDASVDLLAEYKPGLNLETNVEFYTAVLLHGAGIPKALFTPTFAIARAGGWTAHCLQQLDDNRLIRPRASYVGERDRTWTPLEDRQ</sequence>
<keyword evidence="2 3" id="KW-0808">Transferase</keyword>
<evidence type="ECO:0000313" key="6">
    <source>
        <dbReference type="EMBL" id="MFD1642789.1"/>
    </source>
</evidence>
<evidence type="ECO:0000256" key="4">
    <source>
        <dbReference type="PIRSR" id="PIRSR001369-1"/>
    </source>
</evidence>
<dbReference type="InterPro" id="IPR016143">
    <property type="entry name" value="Citrate_synth-like_sm_a-sub"/>
</dbReference>
<dbReference type="RefSeq" id="WP_256396187.1">
    <property type="nucleotide sequence ID" value="NZ_JANHDJ010000003.1"/>
</dbReference>
<dbReference type="EMBL" id="JBHUDM010000003">
    <property type="protein sequence ID" value="MFD1642789.1"/>
    <property type="molecule type" value="Genomic_DNA"/>
</dbReference>
<dbReference type="InterPro" id="IPR024176">
    <property type="entry name" value="Citrate_synthase_bac-typ"/>
</dbReference>
<keyword evidence="6" id="KW-0012">Acyltransferase</keyword>
<dbReference type="Gene3D" id="1.10.230.10">
    <property type="entry name" value="Cytochrome P450-Terp, domain 2"/>
    <property type="match status" value="1"/>
</dbReference>
<dbReference type="AlphaFoldDB" id="A0ABD6D918"/>
<dbReference type="SUPFAM" id="SSF48256">
    <property type="entry name" value="Citrate synthase"/>
    <property type="match status" value="1"/>
</dbReference>
<feature type="active site" evidence="4">
    <location>
        <position position="314"/>
    </location>
</feature>
<comment type="catalytic activity">
    <reaction evidence="3">
        <text>oxaloacetate + acetyl-CoA + H2O = citrate + CoA + H(+)</text>
        <dbReference type="Rhea" id="RHEA:16845"/>
        <dbReference type="ChEBI" id="CHEBI:15377"/>
        <dbReference type="ChEBI" id="CHEBI:15378"/>
        <dbReference type="ChEBI" id="CHEBI:16452"/>
        <dbReference type="ChEBI" id="CHEBI:16947"/>
        <dbReference type="ChEBI" id="CHEBI:57287"/>
        <dbReference type="ChEBI" id="CHEBI:57288"/>
        <dbReference type="EC" id="2.3.3.16"/>
    </reaction>
</comment>